<reference evidence="1 2" key="1">
    <citation type="journal article" date="2015" name="Genome Biol.">
        <title>Comparative genomics of Steinernema reveals deeply conserved gene regulatory networks.</title>
        <authorList>
            <person name="Dillman A.R."/>
            <person name="Macchietto M."/>
            <person name="Porter C.F."/>
            <person name="Rogers A."/>
            <person name="Williams B."/>
            <person name="Antoshechkin I."/>
            <person name="Lee M.M."/>
            <person name="Goodwin Z."/>
            <person name="Lu X."/>
            <person name="Lewis E.E."/>
            <person name="Goodrich-Blair H."/>
            <person name="Stock S.P."/>
            <person name="Adams B.J."/>
            <person name="Sternberg P.W."/>
            <person name="Mortazavi A."/>
        </authorList>
    </citation>
    <scope>NUCLEOTIDE SEQUENCE [LARGE SCALE GENOMIC DNA]</scope>
    <source>
        <strain evidence="1 2">ALL</strain>
    </source>
</reference>
<accession>A0A4U8UY08</accession>
<comment type="caution">
    <text evidence="1">The sequence shown here is derived from an EMBL/GenBank/DDBJ whole genome shotgun (WGS) entry which is preliminary data.</text>
</comment>
<dbReference type="EMBL" id="AZBU02000001">
    <property type="protein sequence ID" value="TMS37984.1"/>
    <property type="molecule type" value="Genomic_DNA"/>
</dbReference>
<keyword evidence="2" id="KW-1185">Reference proteome</keyword>
<sequence length="111" mass="12312">MSALKTPAASLSPRNMRFAWRATIDPKLRHRFSKGNANFCYESLPKSYVPKKQCEEFFTETPACTNCGCSEVFEFYGGSNPKAVQHVLKTAESALPPSTHPITIRTAIKTA</sequence>
<gene>
    <name evidence="1" type="ORF">L596_004807</name>
</gene>
<protein>
    <submittedName>
        <fullName evidence="1">Uncharacterized protein</fullName>
    </submittedName>
</protein>
<evidence type="ECO:0000313" key="2">
    <source>
        <dbReference type="Proteomes" id="UP000298663"/>
    </source>
</evidence>
<proteinExistence type="predicted"/>
<name>A0A4U8UY08_STECR</name>
<evidence type="ECO:0000313" key="1">
    <source>
        <dbReference type="EMBL" id="TMS37984.1"/>
    </source>
</evidence>
<dbReference type="Proteomes" id="UP000298663">
    <property type="component" value="Unassembled WGS sequence"/>
</dbReference>
<reference evidence="1 2" key="2">
    <citation type="journal article" date="2019" name="G3 (Bethesda)">
        <title>Hybrid Assembly of the Genome of the Entomopathogenic Nematode Steinernema carpocapsae Identifies the X-Chromosome.</title>
        <authorList>
            <person name="Serra L."/>
            <person name="Macchietto M."/>
            <person name="Macias-Munoz A."/>
            <person name="McGill C.J."/>
            <person name="Rodriguez I.M."/>
            <person name="Rodriguez B."/>
            <person name="Murad R."/>
            <person name="Mortazavi A."/>
        </authorList>
    </citation>
    <scope>NUCLEOTIDE SEQUENCE [LARGE SCALE GENOMIC DNA]</scope>
    <source>
        <strain evidence="1 2">ALL</strain>
    </source>
</reference>
<organism evidence="1 2">
    <name type="scientific">Steinernema carpocapsae</name>
    <name type="common">Entomopathogenic nematode</name>
    <dbReference type="NCBI Taxonomy" id="34508"/>
    <lineage>
        <taxon>Eukaryota</taxon>
        <taxon>Metazoa</taxon>
        <taxon>Ecdysozoa</taxon>
        <taxon>Nematoda</taxon>
        <taxon>Chromadorea</taxon>
        <taxon>Rhabditida</taxon>
        <taxon>Tylenchina</taxon>
        <taxon>Panagrolaimomorpha</taxon>
        <taxon>Strongyloidoidea</taxon>
        <taxon>Steinernematidae</taxon>
        <taxon>Steinernema</taxon>
    </lineage>
</organism>
<dbReference type="AlphaFoldDB" id="A0A4U8UY08"/>